<dbReference type="GO" id="GO:0008887">
    <property type="term" value="F:glycerate kinase activity"/>
    <property type="evidence" value="ECO:0007669"/>
    <property type="project" value="UniProtKB-UniRule"/>
</dbReference>
<evidence type="ECO:0000256" key="4">
    <source>
        <dbReference type="PIRNR" id="PIRNR006078"/>
    </source>
</evidence>
<dbReference type="eggNOG" id="COG1929">
    <property type="taxonomic scope" value="Bacteria"/>
</dbReference>
<dbReference type="PANTHER" id="PTHR21599:SF0">
    <property type="entry name" value="GLYCERATE KINASE"/>
    <property type="match status" value="1"/>
</dbReference>
<dbReference type="InterPro" id="IPR018197">
    <property type="entry name" value="Glycerate_kinase_RE-like"/>
</dbReference>
<dbReference type="OrthoDB" id="9774290at2"/>
<proteinExistence type="inferred from homology"/>
<keyword evidence="6" id="KW-1185">Reference proteome</keyword>
<dbReference type="Gene3D" id="3.40.50.10350">
    <property type="entry name" value="Glycerate kinase, domain 1"/>
    <property type="match status" value="1"/>
</dbReference>
<evidence type="ECO:0000256" key="1">
    <source>
        <dbReference type="ARBA" id="ARBA00006284"/>
    </source>
</evidence>
<dbReference type="STRING" id="1304284.L21TH_0106"/>
<sequence>MKIVIAPDSFKGSLTALEVAESIEKGIKNVCKDAEIVKVPMADGGEGTVKSLVDATKGEIVTECVTGPLGQKIEAFYGILGDRKTAVIEMAAASGLPLVPVNKRNPMLTTTYGTGELIKAALDKGCRKFIIGIGGSATNDGGAGMAQALGVRLLDKEGKEISFGGGELINLHKIDVTNMDKRLKESTFIVACDVDNPLCGPNGASYIYGPQKGATKEMVVRLDNSLKHFAQIVKKDLDKKVENIKGAGAAGGLGAGLVAFLDATLSPGIDIVIEATKLKEKIKDADLVITGEGKIDSQTINGKTPIGVAKIAKKFHIPVIAIAGCISDDAEINHEYGIDTMFSIINYPITVDEALKKEKASFFIKRKIEEIFRLIKLRINIERKG</sequence>
<evidence type="ECO:0000256" key="2">
    <source>
        <dbReference type="ARBA" id="ARBA00022679"/>
    </source>
</evidence>
<dbReference type="PANTHER" id="PTHR21599">
    <property type="entry name" value="GLYCERATE KINASE"/>
    <property type="match status" value="1"/>
</dbReference>
<organism evidence="5 6">
    <name type="scientific">Caldisalinibacter kiritimatiensis</name>
    <dbReference type="NCBI Taxonomy" id="1304284"/>
    <lineage>
        <taxon>Bacteria</taxon>
        <taxon>Bacillati</taxon>
        <taxon>Bacillota</taxon>
        <taxon>Tissierellia</taxon>
        <taxon>Tissierellales</taxon>
        <taxon>Thermohalobacteraceae</taxon>
        <taxon>Caldisalinibacter</taxon>
    </lineage>
</organism>
<dbReference type="EC" id="2.7.1.31" evidence="5"/>
<dbReference type="Pfam" id="PF02595">
    <property type="entry name" value="Gly_kinase"/>
    <property type="match status" value="1"/>
</dbReference>
<dbReference type="PATRIC" id="fig|1304284.3.peg.104"/>
<comment type="caution">
    <text evidence="5">The sequence shown here is derived from an EMBL/GenBank/DDBJ whole genome shotgun (WGS) entry which is preliminary data.</text>
</comment>
<dbReference type="InterPro" id="IPR004381">
    <property type="entry name" value="Glycerate_kinase"/>
</dbReference>
<dbReference type="SUPFAM" id="SSF110738">
    <property type="entry name" value="Glycerate kinase I"/>
    <property type="match status" value="1"/>
</dbReference>
<evidence type="ECO:0000313" key="5">
    <source>
        <dbReference type="EMBL" id="EOD01812.1"/>
    </source>
</evidence>
<dbReference type="GO" id="GO:0031388">
    <property type="term" value="P:organic acid phosphorylation"/>
    <property type="evidence" value="ECO:0007669"/>
    <property type="project" value="UniProtKB-UniRule"/>
</dbReference>
<keyword evidence="2 4" id="KW-0808">Transferase</keyword>
<keyword evidence="3 4" id="KW-0418">Kinase</keyword>
<gene>
    <name evidence="5" type="ORF">L21TH_0106</name>
</gene>
<accession>R1AYN1</accession>
<dbReference type="AlphaFoldDB" id="R1AYN1"/>
<dbReference type="Gene3D" id="3.90.1510.10">
    <property type="entry name" value="Glycerate kinase, domain 2"/>
    <property type="match status" value="1"/>
</dbReference>
<protein>
    <submittedName>
        <fullName evidence="5">Glycerate kinase</fullName>
        <ecNumber evidence="5">2.7.1.31</ecNumber>
    </submittedName>
</protein>
<dbReference type="InterPro" id="IPR036129">
    <property type="entry name" value="Glycerate_kinase_sf"/>
</dbReference>
<evidence type="ECO:0000313" key="6">
    <source>
        <dbReference type="Proteomes" id="UP000013378"/>
    </source>
</evidence>
<dbReference type="PIRSF" id="PIRSF006078">
    <property type="entry name" value="GlxK"/>
    <property type="match status" value="1"/>
</dbReference>
<name>R1AYN1_9FIRM</name>
<dbReference type="Proteomes" id="UP000013378">
    <property type="component" value="Unassembled WGS sequence"/>
</dbReference>
<evidence type="ECO:0000256" key="3">
    <source>
        <dbReference type="ARBA" id="ARBA00022777"/>
    </source>
</evidence>
<dbReference type="InterPro" id="IPR018193">
    <property type="entry name" value="Glyc_kinase_flavodox-like_fold"/>
</dbReference>
<reference evidence="5 6" key="1">
    <citation type="journal article" date="2015" name="Geomicrobiol. J.">
        <title>Caldisalinibacter kiritimatiensis gen. nov., sp. nov., a moderately thermohalophilic thiosulfate-reducing bacterium from a hypersaline microbial mat.</title>
        <authorList>
            <person name="Ben Hania W."/>
            <person name="Joseph M."/>
            <person name="Fiebig A."/>
            <person name="Bunk B."/>
            <person name="Klenk H.-P."/>
            <person name="Fardeau M.-L."/>
            <person name="Spring S."/>
        </authorList>
    </citation>
    <scope>NUCLEOTIDE SEQUENCE [LARGE SCALE GENOMIC DNA]</scope>
    <source>
        <strain evidence="5 6">L21-TH-D2</strain>
    </source>
</reference>
<comment type="similarity">
    <text evidence="1 4">Belongs to the glycerate kinase type-1 family.</text>
</comment>
<dbReference type="NCBIfam" id="TIGR00045">
    <property type="entry name" value="glycerate kinase"/>
    <property type="match status" value="1"/>
</dbReference>
<dbReference type="EMBL" id="ARZA01000016">
    <property type="protein sequence ID" value="EOD01812.1"/>
    <property type="molecule type" value="Genomic_DNA"/>
</dbReference>
<dbReference type="RefSeq" id="WP_006305938.1">
    <property type="nucleotide sequence ID" value="NZ_ARZA01000016.1"/>
</dbReference>